<dbReference type="Gene3D" id="3.40.50.720">
    <property type="entry name" value="NAD(P)-binding Rossmann-like Domain"/>
    <property type="match status" value="2"/>
</dbReference>
<evidence type="ECO:0000256" key="4">
    <source>
        <dbReference type="RuleBase" id="RU003719"/>
    </source>
</evidence>
<dbReference type="SUPFAM" id="SSF52283">
    <property type="entry name" value="Formate/glycerate dehydrogenase catalytic domain-like"/>
    <property type="match status" value="1"/>
</dbReference>
<dbReference type="PROSITE" id="PS00065">
    <property type="entry name" value="D_2_HYDROXYACID_DH_1"/>
    <property type="match status" value="1"/>
</dbReference>
<feature type="domain" description="D-isomer specific 2-hydroxyacid dehydrogenase NAD-binding" evidence="6">
    <location>
        <begin position="115"/>
        <end position="296"/>
    </location>
</feature>
<evidence type="ECO:0000256" key="2">
    <source>
        <dbReference type="ARBA" id="ARBA00023002"/>
    </source>
</evidence>
<evidence type="ECO:0000313" key="7">
    <source>
        <dbReference type="EMBL" id="UPL19256.1"/>
    </source>
</evidence>
<dbReference type="Pfam" id="PF00389">
    <property type="entry name" value="2-Hacid_dh"/>
    <property type="match status" value="1"/>
</dbReference>
<dbReference type="EMBL" id="CP078078">
    <property type="protein sequence ID" value="UPL19256.1"/>
    <property type="molecule type" value="Genomic_DNA"/>
</dbReference>
<gene>
    <name evidence="7" type="ORF">KV397_16525</name>
</gene>
<evidence type="ECO:0000256" key="3">
    <source>
        <dbReference type="ARBA" id="ARBA00023027"/>
    </source>
</evidence>
<evidence type="ECO:0008006" key="9">
    <source>
        <dbReference type="Google" id="ProtNLM"/>
    </source>
</evidence>
<dbReference type="PROSITE" id="PS00670">
    <property type="entry name" value="D_2_HYDROXYACID_DH_2"/>
    <property type="match status" value="1"/>
</dbReference>
<keyword evidence="8" id="KW-1185">Reference proteome</keyword>
<evidence type="ECO:0000259" key="5">
    <source>
        <dbReference type="Pfam" id="PF00389"/>
    </source>
</evidence>
<evidence type="ECO:0000259" key="6">
    <source>
        <dbReference type="Pfam" id="PF02826"/>
    </source>
</evidence>
<feature type="domain" description="D-isomer specific 2-hydroxyacid dehydrogenase catalytic" evidence="5">
    <location>
        <begin position="42"/>
        <end position="325"/>
    </location>
</feature>
<dbReference type="RefSeq" id="WP_261811780.1">
    <property type="nucleotide sequence ID" value="NZ_CP078078.1"/>
</dbReference>
<dbReference type="InterPro" id="IPR036291">
    <property type="entry name" value="NAD(P)-bd_dom_sf"/>
</dbReference>
<dbReference type="PANTHER" id="PTHR43761">
    <property type="entry name" value="D-ISOMER SPECIFIC 2-HYDROXYACID DEHYDROGENASE FAMILY PROTEIN (AFU_ORTHOLOGUE AFUA_1G13630)"/>
    <property type="match status" value="1"/>
</dbReference>
<dbReference type="Pfam" id="PF02826">
    <property type="entry name" value="2-Hacid_dh_C"/>
    <property type="match status" value="1"/>
</dbReference>
<protein>
    <recommendedName>
        <fullName evidence="9">D-3-phosphoglycerate dehydrogenase</fullName>
    </recommendedName>
</protein>
<dbReference type="InterPro" id="IPR050418">
    <property type="entry name" value="D-iso_2-hydroxyacid_DH_PdxB"/>
</dbReference>
<dbReference type="InterPro" id="IPR006140">
    <property type="entry name" value="D-isomer_DH_NAD-bd"/>
</dbReference>
<proteinExistence type="inferred from homology"/>
<keyword evidence="2 4" id="KW-0560">Oxidoreductase</keyword>
<name>A0ABY4J5J0_9MICO</name>
<comment type="similarity">
    <text evidence="1 4">Belongs to the D-isomer specific 2-hydroxyacid dehydrogenase family.</text>
</comment>
<dbReference type="Proteomes" id="UP000830631">
    <property type="component" value="Chromosome"/>
</dbReference>
<accession>A0ABY4J5J0</accession>
<evidence type="ECO:0000256" key="1">
    <source>
        <dbReference type="ARBA" id="ARBA00005854"/>
    </source>
</evidence>
<sequence>MTEQPRPKVLITAPFDAAVAESLAVAFDVTLIDPTMDGGSLAARGVDDALAEADVVIAELDVVDEAALVKAPELKAVVSCRAKPANVDLDACTARGIPVFTTPGRNAGVTADLSFALLLATVRKVSESERWLRAGNWTEADVFEPYEIFRSIGLDGRTLGVLGGGAVGRRMVARARGFGMTVKVYDPFLAPDAFGDEASVVPLDEVLSTSDIVTVHVPLMPETEGLLGERELALLRPDAYLINAGRAAIIDEQALMTVLREGRIAGAGFDVFYQEPLPRDHELFTLSNVTMTPHIAGASDDVIVEHSRIAAAALRGWLNGQRVPGTANEKALAAVG</sequence>
<dbReference type="PANTHER" id="PTHR43761:SF1">
    <property type="entry name" value="D-ISOMER SPECIFIC 2-HYDROXYACID DEHYDROGENASE CATALYTIC DOMAIN-CONTAINING PROTEIN-RELATED"/>
    <property type="match status" value="1"/>
</dbReference>
<organism evidence="7 8">
    <name type="scientific">Microbacterium aurugineum</name>
    <dbReference type="NCBI Taxonomy" id="2851642"/>
    <lineage>
        <taxon>Bacteria</taxon>
        <taxon>Bacillati</taxon>
        <taxon>Actinomycetota</taxon>
        <taxon>Actinomycetes</taxon>
        <taxon>Micrococcales</taxon>
        <taxon>Microbacteriaceae</taxon>
        <taxon>Microbacterium</taxon>
    </lineage>
</organism>
<dbReference type="SUPFAM" id="SSF51735">
    <property type="entry name" value="NAD(P)-binding Rossmann-fold domains"/>
    <property type="match status" value="1"/>
</dbReference>
<evidence type="ECO:0000313" key="8">
    <source>
        <dbReference type="Proteomes" id="UP000830631"/>
    </source>
</evidence>
<dbReference type="InterPro" id="IPR029753">
    <property type="entry name" value="D-isomer_DH_CS"/>
</dbReference>
<reference evidence="7 8" key="1">
    <citation type="submission" date="2021-06" db="EMBL/GenBank/DDBJ databases">
        <title>Genome-based taxonomic framework of Microbacterium strains isolated from marine environment, the description of four new species and reclassification of four preexisting species.</title>
        <authorList>
            <person name="Lee S.D."/>
            <person name="Kim S.-M."/>
            <person name="Byeon Y.-S."/>
            <person name="Yang H.L."/>
            <person name="Kim I.S."/>
        </authorList>
    </citation>
    <scope>NUCLEOTIDE SEQUENCE [LARGE SCALE GENOMIC DNA]</scope>
    <source>
        <strain evidence="7 8">KSW4-10</strain>
    </source>
</reference>
<dbReference type="InterPro" id="IPR006139">
    <property type="entry name" value="D-isomer_2_OHA_DH_cat_dom"/>
</dbReference>
<dbReference type="InterPro" id="IPR029752">
    <property type="entry name" value="D-isomer_DH_CS1"/>
</dbReference>
<keyword evidence="3" id="KW-0520">NAD</keyword>